<reference evidence="1" key="1">
    <citation type="submission" date="2018-07" db="EMBL/GenBank/DDBJ databases">
        <authorList>
            <consortium name="GenomeTrakr network: Whole genome sequencing for foodborne pathogen traceback"/>
        </authorList>
    </citation>
    <scope>NUCLEOTIDE SEQUENCE</scope>
    <source>
        <strain evidence="1">CFSAN031465</strain>
    </source>
</reference>
<organism evidence="1">
    <name type="scientific">Salmonella enterica I</name>
    <dbReference type="NCBI Taxonomy" id="59201"/>
    <lineage>
        <taxon>Bacteria</taxon>
        <taxon>Pseudomonadati</taxon>
        <taxon>Pseudomonadota</taxon>
        <taxon>Gammaproteobacteria</taxon>
        <taxon>Enterobacterales</taxon>
        <taxon>Enterobacteriaceae</taxon>
        <taxon>Salmonella</taxon>
    </lineage>
</organism>
<protein>
    <submittedName>
        <fullName evidence="1">Uncharacterized protein</fullName>
    </submittedName>
</protein>
<dbReference type="AlphaFoldDB" id="A0A3U2TR03"/>
<accession>A0A3U2TR03</accession>
<dbReference type="EMBL" id="AAGNOE010000021">
    <property type="protein sequence ID" value="EBQ0045393.1"/>
    <property type="molecule type" value="Genomic_DNA"/>
</dbReference>
<proteinExistence type="predicted"/>
<evidence type="ECO:0000313" key="1">
    <source>
        <dbReference type="EMBL" id="EBQ0045393.1"/>
    </source>
</evidence>
<name>A0A3U2TR03_SALET</name>
<comment type="caution">
    <text evidence="1">The sequence shown here is derived from an EMBL/GenBank/DDBJ whole genome shotgun (WGS) entry which is preliminary data.</text>
</comment>
<sequence length="86" mass="9980">MYRFLPSVIGFLEQYSAGSAWRGNRRIRRLRRHPAAYCLIALTRCRVRAIIQISSDVAFAPLSRHRLPARGSTDCGWRRRNKSCEC</sequence>
<gene>
    <name evidence="1" type="ORF">AXN36_21395</name>
</gene>